<organism evidence="1 2">
    <name type="scientific">Triparma laevis f. inornata</name>
    <dbReference type="NCBI Taxonomy" id="1714386"/>
    <lineage>
        <taxon>Eukaryota</taxon>
        <taxon>Sar</taxon>
        <taxon>Stramenopiles</taxon>
        <taxon>Ochrophyta</taxon>
        <taxon>Bolidophyceae</taxon>
        <taxon>Parmales</taxon>
        <taxon>Triparmaceae</taxon>
        <taxon>Triparma</taxon>
    </lineage>
</organism>
<dbReference type="Pfam" id="PF13306">
    <property type="entry name" value="LRR_5"/>
    <property type="match status" value="1"/>
</dbReference>
<dbReference type="PANTHER" id="PTHR45661">
    <property type="entry name" value="SURFACE ANTIGEN"/>
    <property type="match status" value="1"/>
</dbReference>
<protein>
    <submittedName>
        <fullName evidence="1">Uncharacterized protein</fullName>
    </submittedName>
</protein>
<dbReference type="PANTHER" id="PTHR45661:SF3">
    <property type="entry name" value="IG-LIKE DOMAIN-CONTAINING PROTEIN"/>
    <property type="match status" value="1"/>
</dbReference>
<dbReference type="SUPFAM" id="SSF52058">
    <property type="entry name" value="L domain-like"/>
    <property type="match status" value="1"/>
</dbReference>
<dbReference type="EMBL" id="BLQM01000417">
    <property type="protein sequence ID" value="GMH88722.1"/>
    <property type="molecule type" value="Genomic_DNA"/>
</dbReference>
<dbReference type="InterPro" id="IPR032675">
    <property type="entry name" value="LRR_dom_sf"/>
</dbReference>
<dbReference type="AlphaFoldDB" id="A0A9W7BE29"/>
<name>A0A9W7BE29_9STRA</name>
<accession>A0A9W7BE29</accession>
<sequence>MLGPYIFYACFKLVPSNINVTNQTIDPTSEVVAHLRSEMSLNALLSGNNFLNTGDFRRLLVPFLPNDALMTIRLVSKPWSCVADEFIHEGVESGAIIVRGSRDVPWPNNAQKERLKLVKRVIFLQNKLITQVVFLQNVPRVGERACLMAVNLVVVDIPEGVENIGRFAFRGCTSLTAVSFSTTLTSIGAFAFIHCCSLDNFYLLHTNLQELGQGAFAACPELKSMTIPDSLQTLGYHVFYDCSKLVPSKIDVNDYTNNTTSDVVAHLCSQQQQEYFF</sequence>
<dbReference type="Proteomes" id="UP001162640">
    <property type="component" value="Unassembled WGS sequence"/>
</dbReference>
<reference evidence="2" key="1">
    <citation type="journal article" date="2023" name="Commun. Biol.">
        <title>Genome analysis of Parmales, the sister group of diatoms, reveals the evolutionary specialization of diatoms from phago-mixotrophs to photoautotrophs.</title>
        <authorList>
            <person name="Ban H."/>
            <person name="Sato S."/>
            <person name="Yoshikawa S."/>
            <person name="Yamada K."/>
            <person name="Nakamura Y."/>
            <person name="Ichinomiya M."/>
            <person name="Sato N."/>
            <person name="Blanc-Mathieu R."/>
            <person name="Endo H."/>
            <person name="Kuwata A."/>
            <person name="Ogata H."/>
        </authorList>
    </citation>
    <scope>NUCLEOTIDE SEQUENCE [LARGE SCALE GENOMIC DNA]</scope>
</reference>
<dbReference type="InterPro" id="IPR026906">
    <property type="entry name" value="LRR_5"/>
</dbReference>
<dbReference type="InterPro" id="IPR053139">
    <property type="entry name" value="Surface_bspA-like"/>
</dbReference>
<evidence type="ECO:0000313" key="2">
    <source>
        <dbReference type="Proteomes" id="UP001162640"/>
    </source>
</evidence>
<gene>
    <name evidence="1" type="ORF">TL16_g11239</name>
</gene>
<comment type="caution">
    <text evidence="1">The sequence shown here is derived from an EMBL/GenBank/DDBJ whole genome shotgun (WGS) entry which is preliminary data.</text>
</comment>
<dbReference type="Gene3D" id="3.80.10.10">
    <property type="entry name" value="Ribonuclease Inhibitor"/>
    <property type="match status" value="1"/>
</dbReference>
<evidence type="ECO:0000313" key="1">
    <source>
        <dbReference type="EMBL" id="GMH88722.1"/>
    </source>
</evidence>
<proteinExistence type="predicted"/>